<dbReference type="EMBL" id="SAXT01000006">
    <property type="protein sequence ID" value="TXJ11165.1"/>
    <property type="molecule type" value="Genomic_DNA"/>
</dbReference>
<dbReference type="RefSeq" id="WP_147759035.1">
    <property type="nucleotide sequence ID" value="NZ_SAXT01000006.1"/>
</dbReference>
<feature type="transmembrane region" description="Helical" evidence="1">
    <location>
        <begin position="241"/>
        <end position="265"/>
    </location>
</feature>
<proteinExistence type="predicted"/>
<reference evidence="2 3" key="1">
    <citation type="journal article" date="1992" name="Lakartidningen">
        <title>[Penicillin V and not amoxicillin is the first choice preparation in acute otitis].</title>
        <authorList>
            <person name="Kamme C."/>
            <person name="Lundgren K."/>
            <person name="Prellner K."/>
        </authorList>
    </citation>
    <scope>NUCLEOTIDE SEQUENCE [LARGE SCALE GENOMIC DNA]</scope>
    <source>
        <strain evidence="2 3">W1</strain>
    </source>
</reference>
<comment type="caution">
    <text evidence="2">The sequence shown here is derived from an EMBL/GenBank/DDBJ whole genome shotgun (WGS) entry which is preliminary data.</text>
</comment>
<evidence type="ECO:0000256" key="1">
    <source>
        <dbReference type="SAM" id="Phobius"/>
    </source>
</evidence>
<feature type="transmembrane region" description="Helical" evidence="1">
    <location>
        <begin position="347"/>
        <end position="365"/>
    </location>
</feature>
<sequence>MKKYLLIIIIMQIFSSILFSQESSNKSPEYIFTYDKENNFNIADTNAINEISIMIERRGFPLVNRLVRFTSLNPDIFQFEIEKIDNIKELEFSENEDKSYTNIFVVPTDEDGIARAKLNLIKSGNAIVLMHILYVGSTGNTNISYEEFAYINIKDNFFQSKILNVEDESLNKKSSVIIIATLFPALFLISIALIFISYFRRIYFEYRNIKSKIVIYTFFGFSSIKKQFLTMLILIFLELSIIGTSIIISDYIFSIILLALFIAGFTVKREKMYSIGFFILSCIFITHLYLQISINYLGMNFILQNNIISSPIFTLILFFIITSLTGGIYIPVSILTLYKVSFNLSDLSFILALVGIFLSSIFYIVKVKKDIPFLYELDLIKIKD</sequence>
<feature type="transmembrane region" description="Helical" evidence="1">
    <location>
        <begin position="272"/>
        <end position="292"/>
    </location>
</feature>
<evidence type="ECO:0000313" key="2">
    <source>
        <dbReference type="EMBL" id="TXJ11165.1"/>
    </source>
</evidence>
<keyword evidence="1" id="KW-0472">Membrane</keyword>
<name>A0A5C8CC35_9SPIR</name>
<gene>
    <name evidence="2" type="ORF">EPJ80_11130</name>
</gene>
<feature type="transmembrane region" description="Helical" evidence="1">
    <location>
        <begin position="213"/>
        <end position="235"/>
    </location>
</feature>
<feature type="transmembrane region" description="Helical" evidence="1">
    <location>
        <begin position="176"/>
        <end position="201"/>
    </location>
</feature>
<organism evidence="2 3">
    <name type="scientific">Brachyspira aalborgi</name>
    <dbReference type="NCBI Taxonomy" id="29522"/>
    <lineage>
        <taxon>Bacteria</taxon>
        <taxon>Pseudomonadati</taxon>
        <taxon>Spirochaetota</taxon>
        <taxon>Spirochaetia</taxon>
        <taxon>Brachyspirales</taxon>
        <taxon>Brachyspiraceae</taxon>
        <taxon>Brachyspira</taxon>
    </lineage>
</organism>
<dbReference type="Proteomes" id="UP000325116">
    <property type="component" value="Unassembled WGS sequence"/>
</dbReference>
<accession>A0A5C8CC35</accession>
<keyword evidence="1" id="KW-1133">Transmembrane helix</keyword>
<dbReference type="AlphaFoldDB" id="A0A5C8CC35"/>
<feature type="transmembrane region" description="Helical" evidence="1">
    <location>
        <begin position="312"/>
        <end position="335"/>
    </location>
</feature>
<protein>
    <submittedName>
        <fullName evidence="2">Uncharacterized protein</fullName>
    </submittedName>
</protein>
<keyword evidence="1" id="KW-0812">Transmembrane</keyword>
<evidence type="ECO:0000313" key="3">
    <source>
        <dbReference type="Proteomes" id="UP000325116"/>
    </source>
</evidence>